<evidence type="ECO:0000313" key="1">
    <source>
        <dbReference type="EMBL" id="CAG6703018.1"/>
    </source>
</evidence>
<dbReference type="GO" id="GO:0043025">
    <property type="term" value="C:neuronal cell body"/>
    <property type="evidence" value="ECO:0007669"/>
    <property type="project" value="TreeGrafter"/>
</dbReference>
<dbReference type="EMBL" id="HBUF01340774">
    <property type="protein sequence ID" value="CAG6703020.1"/>
    <property type="molecule type" value="Transcribed_RNA"/>
</dbReference>
<dbReference type="PANTHER" id="PTHR13843:SF12">
    <property type="entry name" value="ATPASE F1_V1_A1 COMPLEX ALPHA_BETA SUBUNIT NUCLEOTIDE-BINDING DOMAIN-CONTAINING PROTEIN"/>
    <property type="match status" value="1"/>
</dbReference>
<dbReference type="EMBL" id="HBUF01340777">
    <property type="protein sequence ID" value="CAG6703025.1"/>
    <property type="molecule type" value="Transcribed_RNA"/>
</dbReference>
<dbReference type="EMBL" id="HBUF01340771">
    <property type="protein sequence ID" value="CAG6703015.1"/>
    <property type="molecule type" value="Transcribed_RNA"/>
</dbReference>
<dbReference type="GO" id="GO:0005874">
    <property type="term" value="C:microtubule"/>
    <property type="evidence" value="ECO:0007669"/>
    <property type="project" value="InterPro"/>
</dbReference>
<sequence length="130" mass="15061">MLTWPIFRTTATRRTPMRNSSRRFEPDIMCSVALNRAGMCLMLSSRQNKHGRIRTWVSNNALLEAKQAWEDKDLDTTIIPTYDTETLGSWVTEHEETLTKYKIDLSPSASRCTINLQDHETSCSAYRLEF</sequence>
<reference evidence="1" key="1">
    <citation type="submission" date="2021-05" db="EMBL/GenBank/DDBJ databases">
        <authorList>
            <person name="Alioto T."/>
            <person name="Alioto T."/>
            <person name="Gomez Garrido J."/>
        </authorList>
    </citation>
    <scope>NUCLEOTIDE SEQUENCE</scope>
</reference>
<proteinExistence type="predicted"/>
<dbReference type="GO" id="GO:0005875">
    <property type="term" value="C:microtubule associated complex"/>
    <property type="evidence" value="ECO:0007669"/>
    <property type="project" value="TreeGrafter"/>
</dbReference>
<dbReference type="EMBL" id="HBUF01340775">
    <property type="protein sequence ID" value="CAG6703022.1"/>
    <property type="molecule type" value="Transcribed_RNA"/>
</dbReference>
<name>A0A8D8XMY9_9HEMI</name>
<dbReference type="GO" id="GO:0007409">
    <property type="term" value="P:axonogenesis"/>
    <property type="evidence" value="ECO:0007669"/>
    <property type="project" value="TreeGrafter"/>
</dbReference>
<protein>
    <submittedName>
        <fullName evidence="1">Microtubule-associated protein futsch</fullName>
    </submittedName>
</protein>
<dbReference type="GO" id="GO:0000226">
    <property type="term" value="P:microtubule cytoskeleton organization"/>
    <property type="evidence" value="ECO:0007669"/>
    <property type="project" value="InterPro"/>
</dbReference>
<dbReference type="GO" id="GO:0031114">
    <property type="term" value="P:regulation of microtubule depolymerization"/>
    <property type="evidence" value="ECO:0007669"/>
    <property type="project" value="TreeGrafter"/>
</dbReference>
<dbReference type="GO" id="GO:0030425">
    <property type="term" value="C:dendrite"/>
    <property type="evidence" value="ECO:0007669"/>
    <property type="project" value="TreeGrafter"/>
</dbReference>
<dbReference type="PANTHER" id="PTHR13843">
    <property type="entry name" value="MICROTUBULE-ASSOCIATED PROTEIN"/>
    <property type="match status" value="1"/>
</dbReference>
<dbReference type="GO" id="GO:0045202">
    <property type="term" value="C:synapse"/>
    <property type="evidence" value="ECO:0007669"/>
    <property type="project" value="TreeGrafter"/>
</dbReference>
<organism evidence="1">
    <name type="scientific">Cacopsylla melanoneura</name>
    <dbReference type="NCBI Taxonomy" id="428564"/>
    <lineage>
        <taxon>Eukaryota</taxon>
        <taxon>Metazoa</taxon>
        <taxon>Ecdysozoa</taxon>
        <taxon>Arthropoda</taxon>
        <taxon>Hexapoda</taxon>
        <taxon>Insecta</taxon>
        <taxon>Pterygota</taxon>
        <taxon>Neoptera</taxon>
        <taxon>Paraneoptera</taxon>
        <taxon>Hemiptera</taxon>
        <taxon>Sternorrhyncha</taxon>
        <taxon>Psylloidea</taxon>
        <taxon>Psyllidae</taxon>
        <taxon>Psyllinae</taxon>
        <taxon>Cacopsylla</taxon>
    </lineage>
</organism>
<dbReference type="GO" id="GO:0005829">
    <property type="term" value="C:cytosol"/>
    <property type="evidence" value="ECO:0007669"/>
    <property type="project" value="TreeGrafter"/>
</dbReference>
<dbReference type="AlphaFoldDB" id="A0A8D8XMY9"/>
<dbReference type="InterPro" id="IPR026074">
    <property type="entry name" value="MAP1"/>
</dbReference>
<accession>A0A8D8XMY9</accession>
<dbReference type="GO" id="GO:0016358">
    <property type="term" value="P:dendrite development"/>
    <property type="evidence" value="ECO:0007669"/>
    <property type="project" value="TreeGrafter"/>
</dbReference>
<dbReference type="GO" id="GO:0008017">
    <property type="term" value="F:microtubule binding"/>
    <property type="evidence" value="ECO:0007669"/>
    <property type="project" value="InterPro"/>
</dbReference>
<dbReference type="GO" id="GO:0003779">
    <property type="term" value="F:actin binding"/>
    <property type="evidence" value="ECO:0007669"/>
    <property type="project" value="TreeGrafter"/>
</dbReference>
<dbReference type="EMBL" id="HBUF01340773">
    <property type="protein sequence ID" value="CAG6703018.1"/>
    <property type="molecule type" value="Transcribed_RNA"/>
</dbReference>